<dbReference type="STRING" id="1524460.IX84_25315"/>
<proteinExistence type="predicted"/>
<dbReference type="Proteomes" id="UP000029736">
    <property type="component" value="Unassembled WGS sequence"/>
</dbReference>
<dbReference type="EMBL" id="JPOS01000083">
    <property type="protein sequence ID" value="KGE85927.1"/>
    <property type="molecule type" value="Genomic_DNA"/>
</dbReference>
<sequence length="92" mass="10821">MQNAENQDFLNFLESEAVRHLVNDFNVELAQNYLVDMAICALESDHFVHKSNRHQRSEPLHELKVLLDLLVEIQEEVRPLVEQVSEKRLKRA</sequence>
<name>A0A098S418_9BACT</name>
<evidence type="ECO:0008006" key="3">
    <source>
        <dbReference type="Google" id="ProtNLM"/>
    </source>
</evidence>
<keyword evidence="2" id="KW-1185">Reference proteome</keyword>
<reference evidence="1 2" key="1">
    <citation type="journal article" date="2014" name="Int. J. Syst. Evol. Microbiol.">
        <title>Phaeodactylibacter xiamenensis gen. nov., sp. nov., a member of the family Saprospiraceae isolated from the marine alga Phaeodactylum tricornutum.</title>
        <authorList>
            <person name="Chen Z.Jr."/>
            <person name="Lei X."/>
            <person name="Lai Q."/>
            <person name="Li Y."/>
            <person name="Zhang B."/>
            <person name="Zhang J."/>
            <person name="Zhang H."/>
            <person name="Yang L."/>
            <person name="Zheng W."/>
            <person name="Tian Y."/>
            <person name="Yu Z."/>
            <person name="Xu H.Jr."/>
            <person name="Zheng T."/>
        </authorList>
    </citation>
    <scope>NUCLEOTIDE SEQUENCE [LARGE SCALE GENOMIC DNA]</scope>
    <source>
        <strain evidence="1 2">KD52</strain>
    </source>
</reference>
<accession>A0A098S418</accession>
<organism evidence="1 2">
    <name type="scientific">Phaeodactylibacter xiamenensis</name>
    <dbReference type="NCBI Taxonomy" id="1524460"/>
    <lineage>
        <taxon>Bacteria</taxon>
        <taxon>Pseudomonadati</taxon>
        <taxon>Bacteroidota</taxon>
        <taxon>Saprospiria</taxon>
        <taxon>Saprospirales</taxon>
        <taxon>Haliscomenobacteraceae</taxon>
        <taxon>Phaeodactylibacter</taxon>
    </lineage>
</organism>
<gene>
    <name evidence="1" type="ORF">IX84_25315</name>
</gene>
<comment type="caution">
    <text evidence="1">The sequence shown here is derived from an EMBL/GenBank/DDBJ whole genome shotgun (WGS) entry which is preliminary data.</text>
</comment>
<dbReference type="AlphaFoldDB" id="A0A098S418"/>
<dbReference type="RefSeq" id="WP_044226939.1">
    <property type="nucleotide sequence ID" value="NZ_JBKAGJ010000022.1"/>
</dbReference>
<evidence type="ECO:0000313" key="1">
    <source>
        <dbReference type="EMBL" id="KGE85927.1"/>
    </source>
</evidence>
<evidence type="ECO:0000313" key="2">
    <source>
        <dbReference type="Proteomes" id="UP000029736"/>
    </source>
</evidence>
<protein>
    <recommendedName>
        <fullName evidence="3">HEPN domain-containing protein</fullName>
    </recommendedName>
</protein>